<feature type="transmembrane region" description="Helical" evidence="1">
    <location>
        <begin position="33"/>
        <end position="54"/>
    </location>
</feature>
<dbReference type="Proteomes" id="UP000032336">
    <property type="component" value="Unassembled WGS sequence"/>
</dbReference>
<evidence type="ECO:0000313" key="3">
    <source>
        <dbReference type="EMBL" id="KJE75976.1"/>
    </source>
</evidence>
<dbReference type="EMBL" id="JXUW01000024">
    <property type="protein sequence ID" value="KJE75976.1"/>
    <property type="molecule type" value="Genomic_DNA"/>
</dbReference>
<feature type="domain" description="SAF" evidence="2">
    <location>
        <begin position="63"/>
        <end position="126"/>
    </location>
</feature>
<dbReference type="CDD" id="cd11614">
    <property type="entry name" value="SAF_CpaB_FlgA_like"/>
    <property type="match status" value="1"/>
</dbReference>
<keyword evidence="1" id="KW-1133">Transmembrane helix</keyword>
<dbReference type="RefSeq" id="WP_035390275.1">
    <property type="nucleotide sequence ID" value="NZ_JQKF01000022.1"/>
</dbReference>
<name>A0A0D8FS70_9ACTN</name>
<dbReference type="SMART" id="SM00858">
    <property type="entry name" value="SAF"/>
    <property type="match status" value="1"/>
</dbReference>
<proteinExistence type="predicted"/>
<accession>A0A0D8FS70</accession>
<dbReference type="Pfam" id="PF08666">
    <property type="entry name" value="SAF"/>
    <property type="match status" value="1"/>
</dbReference>
<dbReference type="GeneID" id="78373324"/>
<comment type="caution">
    <text evidence="3">The sequence shown here is derived from an EMBL/GenBank/DDBJ whole genome shotgun (WGS) entry which is preliminary data.</text>
</comment>
<evidence type="ECO:0000256" key="1">
    <source>
        <dbReference type="SAM" id="Phobius"/>
    </source>
</evidence>
<keyword evidence="4" id="KW-1185">Reference proteome</keyword>
<dbReference type="STRING" id="1121877.FEAC_22730"/>
<reference evidence="3 4" key="1">
    <citation type="submission" date="2015-01" db="EMBL/GenBank/DDBJ databases">
        <title>Draft genome of the acidophilic iron oxidizer Ferrimicrobium acidiphilum strain T23.</title>
        <authorList>
            <person name="Poehlein A."/>
            <person name="Eisen S."/>
            <person name="Schloemann M."/>
            <person name="Johnson B.D."/>
            <person name="Daniel R."/>
            <person name="Muehling M."/>
        </authorList>
    </citation>
    <scope>NUCLEOTIDE SEQUENCE [LARGE SCALE GENOMIC DNA]</scope>
    <source>
        <strain evidence="3 4">T23</strain>
    </source>
</reference>
<gene>
    <name evidence="3" type="ORF">FEAC_22730</name>
</gene>
<keyword evidence="1" id="KW-0812">Transmembrane</keyword>
<dbReference type="AlphaFoldDB" id="A0A0D8FS70"/>
<keyword evidence="1" id="KW-0472">Membrane</keyword>
<evidence type="ECO:0000313" key="4">
    <source>
        <dbReference type="Proteomes" id="UP000032336"/>
    </source>
</evidence>
<evidence type="ECO:0000259" key="2">
    <source>
        <dbReference type="SMART" id="SM00858"/>
    </source>
</evidence>
<protein>
    <submittedName>
        <fullName evidence="3">SAF domain protein</fullName>
    </submittedName>
</protein>
<organism evidence="3 4">
    <name type="scientific">Ferrimicrobium acidiphilum DSM 19497</name>
    <dbReference type="NCBI Taxonomy" id="1121877"/>
    <lineage>
        <taxon>Bacteria</taxon>
        <taxon>Bacillati</taxon>
        <taxon>Actinomycetota</taxon>
        <taxon>Acidimicrobiia</taxon>
        <taxon>Acidimicrobiales</taxon>
        <taxon>Acidimicrobiaceae</taxon>
        <taxon>Ferrimicrobium</taxon>
    </lineage>
</organism>
<dbReference type="eggNOG" id="COG3745">
    <property type="taxonomic scope" value="Bacteria"/>
</dbReference>
<dbReference type="InterPro" id="IPR013974">
    <property type="entry name" value="SAF"/>
</dbReference>
<sequence length="241" mass="25222">MRSIATPIHHDDQKWSEKRKRLRSRRHIEPARLRFVGLVTMLALAVATLGASLVHEVQSPPTSWVPVAKIAIPAGAALLPQDLELRKTVLPSWLASSVTSNPTSLIGQIATSSIAPDEIIEGSMVSHVAPAAHLPLVTLTLSTSTVAAGLVQPGDRIDVIATYTAASGVASSEVLATDLRVTALSSSNGTYLITVGVDHVETALALYQAEQIGKIALIGATGVTGHTALRVYPPIGAPHVP</sequence>